<dbReference type="Pfam" id="PF15874">
    <property type="entry name" value="Il2rg"/>
    <property type="match status" value="1"/>
</dbReference>
<feature type="non-terminal residue" evidence="2">
    <location>
        <position position="1"/>
    </location>
</feature>
<sequence>MPFISIRYGANEERLANPNCLCSVLLHHVKRACGFEHLIENVDLASETGEVIDLVSKPKEYARKFVEGRASYILVKVIGDESEDSSPTYVSLLEQTGEKIKFSVLNPTQRQRNKGKAGKGDQPSRYLGSGGDENEPSSGTRATTGAGGGGEGGRGGRRGAPPASEKRGKTGDMSAFSSTQSINELP</sequence>
<keyword evidence="3" id="KW-1185">Reference proteome</keyword>
<feature type="region of interest" description="Disordered" evidence="1">
    <location>
        <begin position="105"/>
        <end position="186"/>
    </location>
</feature>
<dbReference type="AlphaFoldDB" id="A0AAD5SE44"/>
<evidence type="ECO:0000313" key="3">
    <source>
        <dbReference type="Proteomes" id="UP001212841"/>
    </source>
</evidence>
<feature type="compositionally biased region" description="Polar residues" evidence="1">
    <location>
        <begin position="175"/>
        <end position="186"/>
    </location>
</feature>
<dbReference type="InterPro" id="IPR039471">
    <property type="entry name" value="CXorf65-like"/>
</dbReference>
<protein>
    <submittedName>
        <fullName evidence="2">Uncharacterized protein</fullName>
    </submittedName>
</protein>
<evidence type="ECO:0000313" key="2">
    <source>
        <dbReference type="EMBL" id="KAJ3052040.1"/>
    </source>
</evidence>
<dbReference type="EMBL" id="JADGJD010000331">
    <property type="protein sequence ID" value="KAJ3052040.1"/>
    <property type="molecule type" value="Genomic_DNA"/>
</dbReference>
<dbReference type="Proteomes" id="UP001212841">
    <property type="component" value="Unassembled WGS sequence"/>
</dbReference>
<accession>A0AAD5SE44</accession>
<name>A0AAD5SE44_9FUNG</name>
<organism evidence="2 3">
    <name type="scientific">Rhizophlyctis rosea</name>
    <dbReference type="NCBI Taxonomy" id="64517"/>
    <lineage>
        <taxon>Eukaryota</taxon>
        <taxon>Fungi</taxon>
        <taxon>Fungi incertae sedis</taxon>
        <taxon>Chytridiomycota</taxon>
        <taxon>Chytridiomycota incertae sedis</taxon>
        <taxon>Chytridiomycetes</taxon>
        <taxon>Rhizophlyctidales</taxon>
        <taxon>Rhizophlyctidaceae</taxon>
        <taxon>Rhizophlyctis</taxon>
    </lineage>
</organism>
<reference evidence="2" key="1">
    <citation type="submission" date="2020-05" db="EMBL/GenBank/DDBJ databases">
        <title>Phylogenomic resolution of chytrid fungi.</title>
        <authorList>
            <person name="Stajich J.E."/>
            <person name="Amses K."/>
            <person name="Simmons R."/>
            <person name="Seto K."/>
            <person name="Myers J."/>
            <person name="Bonds A."/>
            <person name="Quandt C.A."/>
            <person name="Barry K."/>
            <person name="Liu P."/>
            <person name="Grigoriev I."/>
            <person name="Longcore J.E."/>
            <person name="James T.Y."/>
        </authorList>
    </citation>
    <scope>NUCLEOTIDE SEQUENCE</scope>
    <source>
        <strain evidence="2">JEL0318</strain>
    </source>
</reference>
<dbReference type="PANTHER" id="PTHR33887">
    <property type="entry name" value="PB1 DOMAIN-CONTAINING PROTEIN"/>
    <property type="match status" value="1"/>
</dbReference>
<comment type="caution">
    <text evidence="2">The sequence shown here is derived from an EMBL/GenBank/DDBJ whole genome shotgun (WGS) entry which is preliminary data.</text>
</comment>
<dbReference type="PANTHER" id="PTHR33887:SF5">
    <property type="entry name" value="PB1 DOMAIN-CONTAINING PROTEIN"/>
    <property type="match status" value="1"/>
</dbReference>
<evidence type="ECO:0000256" key="1">
    <source>
        <dbReference type="SAM" id="MobiDB-lite"/>
    </source>
</evidence>
<proteinExistence type="predicted"/>
<gene>
    <name evidence="2" type="ORF">HK097_006952</name>
</gene>